<protein>
    <recommendedName>
        <fullName evidence="5">Small, acid-soluble spore protein, alpha/beta type</fullName>
    </recommendedName>
</protein>
<evidence type="ECO:0000313" key="3">
    <source>
        <dbReference type="EMBL" id="GIM45779.1"/>
    </source>
</evidence>
<dbReference type="Pfam" id="PF00269">
    <property type="entry name" value="SASP"/>
    <property type="match status" value="1"/>
</dbReference>
<dbReference type="PROSITE" id="PS00304">
    <property type="entry name" value="SASP_1"/>
    <property type="match status" value="1"/>
</dbReference>
<gene>
    <name evidence="3" type="ORF">DNHGIG_13280</name>
</gene>
<evidence type="ECO:0008006" key="5">
    <source>
        <dbReference type="Google" id="ProtNLM"/>
    </source>
</evidence>
<evidence type="ECO:0000256" key="2">
    <source>
        <dbReference type="ARBA" id="ARBA00023125"/>
    </source>
</evidence>
<dbReference type="AlphaFoldDB" id="A0AAV4LD59"/>
<dbReference type="EMBL" id="BOQE01000001">
    <property type="protein sequence ID" value="GIM45779.1"/>
    <property type="molecule type" value="Genomic_DNA"/>
</dbReference>
<reference evidence="3" key="1">
    <citation type="journal article" date="2023" name="Int. J. Syst. Evol. Microbiol.">
        <title>Collibacillus ludicampi gen. nov., sp. nov., a new soil bacterium of the family Alicyclobacillaceae.</title>
        <authorList>
            <person name="Jojima T."/>
            <person name="Ioku Y."/>
            <person name="Fukuta Y."/>
            <person name="Shirasaka N."/>
            <person name="Matsumura Y."/>
            <person name="Mori M."/>
        </authorList>
    </citation>
    <scope>NUCLEOTIDE SEQUENCE</scope>
    <source>
        <strain evidence="3">TP075</strain>
    </source>
</reference>
<organism evidence="3 4">
    <name type="scientific">Collibacillus ludicampi</name>
    <dbReference type="NCBI Taxonomy" id="2771369"/>
    <lineage>
        <taxon>Bacteria</taxon>
        <taxon>Bacillati</taxon>
        <taxon>Bacillota</taxon>
        <taxon>Bacilli</taxon>
        <taxon>Bacillales</taxon>
        <taxon>Alicyclobacillaceae</taxon>
        <taxon>Collibacillus</taxon>
    </lineage>
</organism>
<dbReference type="InterPro" id="IPR038300">
    <property type="entry name" value="SASP_sf_alpha/beta"/>
</dbReference>
<evidence type="ECO:0000313" key="4">
    <source>
        <dbReference type="Proteomes" id="UP001057291"/>
    </source>
</evidence>
<dbReference type="InterPro" id="IPR001448">
    <property type="entry name" value="SASP_alpha/beta-type"/>
</dbReference>
<sequence>MNIEDPQVKQMIEQMKWEIARELGIPLSNDGYWGNLSTKDCGKIGQLIKKRIPVILRYQQRKK</sequence>
<dbReference type="GO" id="GO:0003690">
    <property type="term" value="F:double-stranded DNA binding"/>
    <property type="evidence" value="ECO:0007669"/>
    <property type="project" value="InterPro"/>
</dbReference>
<dbReference type="InterPro" id="IPR018126">
    <property type="entry name" value="SASP_alpha/beta-type_CS"/>
</dbReference>
<comment type="similarity">
    <text evidence="1">Belongs to the alpha/beta-type SASP family.</text>
</comment>
<dbReference type="Gene3D" id="6.10.10.80">
    <property type="entry name" value="Small, acid-soluble spore protein, alpha/beta type-like"/>
    <property type="match status" value="1"/>
</dbReference>
<proteinExistence type="inferred from homology"/>
<dbReference type="Proteomes" id="UP001057291">
    <property type="component" value="Unassembled WGS sequence"/>
</dbReference>
<dbReference type="RefSeq" id="WP_282198953.1">
    <property type="nucleotide sequence ID" value="NZ_BOQE01000001.1"/>
</dbReference>
<keyword evidence="4" id="KW-1185">Reference proteome</keyword>
<accession>A0AAV4LD59</accession>
<evidence type="ECO:0000256" key="1">
    <source>
        <dbReference type="ARBA" id="ARBA00005442"/>
    </source>
</evidence>
<name>A0AAV4LD59_9BACL</name>
<keyword evidence="2" id="KW-0238">DNA-binding</keyword>
<dbReference type="GO" id="GO:0006265">
    <property type="term" value="P:DNA topological change"/>
    <property type="evidence" value="ECO:0007669"/>
    <property type="project" value="InterPro"/>
</dbReference>
<comment type="caution">
    <text evidence="3">The sequence shown here is derived from an EMBL/GenBank/DDBJ whole genome shotgun (WGS) entry which is preliminary data.</text>
</comment>